<evidence type="ECO:0000313" key="14">
    <source>
        <dbReference type="Proteomes" id="UP001295684"/>
    </source>
</evidence>
<dbReference type="GO" id="GO:0060271">
    <property type="term" value="P:cilium assembly"/>
    <property type="evidence" value="ECO:0007669"/>
    <property type="project" value="TreeGrafter"/>
</dbReference>
<dbReference type="Proteomes" id="UP001295684">
    <property type="component" value="Unassembled WGS sequence"/>
</dbReference>
<evidence type="ECO:0000313" key="13">
    <source>
        <dbReference type="EMBL" id="CAI2375668.1"/>
    </source>
</evidence>
<evidence type="ECO:0000256" key="6">
    <source>
        <dbReference type="ARBA" id="ARBA00022989"/>
    </source>
</evidence>
<dbReference type="GO" id="GO:0035869">
    <property type="term" value="C:ciliary transition zone"/>
    <property type="evidence" value="ECO:0007669"/>
    <property type="project" value="TreeGrafter"/>
</dbReference>
<evidence type="ECO:0000256" key="11">
    <source>
        <dbReference type="ARBA" id="ARBA00024803"/>
    </source>
</evidence>
<dbReference type="InterPro" id="IPR019306">
    <property type="entry name" value="TMEM231"/>
</dbReference>
<feature type="transmembrane region" description="Helical" evidence="12">
    <location>
        <begin position="20"/>
        <end position="42"/>
    </location>
</feature>
<keyword evidence="10" id="KW-0966">Cell projection</keyword>
<accession>A0AAD2D0U7</accession>
<dbReference type="EMBL" id="CAMPGE010017162">
    <property type="protein sequence ID" value="CAI2375668.1"/>
    <property type="molecule type" value="Genomic_DNA"/>
</dbReference>
<feature type="transmembrane region" description="Helical" evidence="12">
    <location>
        <begin position="264"/>
        <end position="284"/>
    </location>
</feature>
<evidence type="ECO:0000256" key="9">
    <source>
        <dbReference type="ARBA" id="ARBA00023180"/>
    </source>
</evidence>
<keyword evidence="8 12" id="KW-0472">Membrane</keyword>
<reference evidence="13" key="1">
    <citation type="submission" date="2023-07" db="EMBL/GenBank/DDBJ databases">
        <authorList>
            <consortium name="AG Swart"/>
            <person name="Singh M."/>
            <person name="Singh A."/>
            <person name="Seah K."/>
            <person name="Emmerich C."/>
        </authorList>
    </citation>
    <scope>NUCLEOTIDE SEQUENCE</scope>
    <source>
        <strain evidence="13">DP1</strain>
    </source>
</reference>
<protein>
    <recommendedName>
        <fullName evidence="3">Transmembrane protein 231</fullName>
    </recommendedName>
</protein>
<dbReference type="GO" id="GO:0060170">
    <property type="term" value="C:ciliary membrane"/>
    <property type="evidence" value="ECO:0007669"/>
    <property type="project" value="UniProtKB-SubCell"/>
</dbReference>
<evidence type="ECO:0000256" key="10">
    <source>
        <dbReference type="ARBA" id="ARBA00023273"/>
    </source>
</evidence>
<keyword evidence="5 12" id="KW-0812">Transmembrane</keyword>
<comment type="similarity">
    <text evidence="2">Belongs to the TMEM231 family.</text>
</comment>
<gene>
    <name evidence="13" type="ORF">ECRASSUSDP1_LOCUS17031</name>
</gene>
<evidence type="ECO:0000256" key="1">
    <source>
        <dbReference type="ARBA" id="ARBA00004272"/>
    </source>
</evidence>
<organism evidence="13 14">
    <name type="scientific">Euplotes crassus</name>
    <dbReference type="NCBI Taxonomy" id="5936"/>
    <lineage>
        <taxon>Eukaryota</taxon>
        <taxon>Sar</taxon>
        <taxon>Alveolata</taxon>
        <taxon>Ciliophora</taxon>
        <taxon>Intramacronucleata</taxon>
        <taxon>Spirotrichea</taxon>
        <taxon>Hypotrichia</taxon>
        <taxon>Euplotida</taxon>
        <taxon>Euplotidae</taxon>
        <taxon>Moneuplotes</taxon>
    </lineage>
</organism>
<dbReference type="PANTHER" id="PTHR14605:SF1">
    <property type="entry name" value="TRANSMEMBRANE PROTEIN 231"/>
    <property type="match status" value="1"/>
</dbReference>
<evidence type="ECO:0000256" key="12">
    <source>
        <dbReference type="SAM" id="Phobius"/>
    </source>
</evidence>
<proteinExistence type="inferred from homology"/>
<name>A0AAD2D0U7_EUPCR</name>
<dbReference type="PANTHER" id="PTHR14605">
    <property type="entry name" value="CHST5 PROTEIN"/>
    <property type="match status" value="1"/>
</dbReference>
<comment type="function">
    <text evidence="11">Transmembrane component of the tectonic-like complex, a complex localized at the transition zone of primary cilia and acting as a barrier that prevents diffusion of transmembrane proteins between the cilia and plasma membranes. Required for ciliogenesis and sonic hedgehog/SHH signaling.</text>
</comment>
<dbReference type="GO" id="GO:0032880">
    <property type="term" value="P:regulation of protein localization"/>
    <property type="evidence" value="ECO:0007669"/>
    <property type="project" value="TreeGrafter"/>
</dbReference>
<keyword evidence="6 12" id="KW-1133">Transmembrane helix</keyword>
<keyword evidence="4" id="KW-1003">Cell membrane</keyword>
<keyword evidence="7" id="KW-0969">Cilium</keyword>
<evidence type="ECO:0000256" key="7">
    <source>
        <dbReference type="ARBA" id="ARBA00023069"/>
    </source>
</evidence>
<keyword evidence="9" id="KW-0325">Glycoprotein</keyword>
<evidence type="ECO:0000256" key="3">
    <source>
        <dbReference type="ARBA" id="ARBA00015087"/>
    </source>
</evidence>
<keyword evidence="14" id="KW-1185">Reference proteome</keyword>
<comment type="subcellular location">
    <subcellularLocation>
        <location evidence="1">Cell projection</location>
        <location evidence="1">Cilium membrane</location>
        <topology evidence="1">Multi-pass membrane protein</topology>
    </subcellularLocation>
</comment>
<evidence type="ECO:0000256" key="2">
    <source>
        <dbReference type="ARBA" id="ARBA00009082"/>
    </source>
</evidence>
<evidence type="ECO:0000256" key="5">
    <source>
        <dbReference type="ARBA" id="ARBA00022692"/>
    </source>
</evidence>
<evidence type="ECO:0000256" key="8">
    <source>
        <dbReference type="ARBA" id="ARBA00023136"/>
    </source>
</evidence>
<sequence>MPQLYKDTYKKVYNHNFFSAANFCTMVMVFFVVVMPFFLGYLSQNFYKKSGIYFEMPKVSFLKEFAIETVEVTASATSTKFFTTVPTYTHKNYNTLAPPYFSYYKEDQDNDDHPEKFVFDINIRGNPESLTLALAFQYDIDEIIESKMKNMVYINVNDPNGISKVDAYGVFALAQRSPRKNEYQESVIYNSSPLDKVLNSSLTQLYKDYLSRQEYSYFSGNTVVSPYGDPNMVQIHLEVSIPKLQEIRYTPALLESLKSAWVQYIYILIPFYIVLILLILRFILSNQIIETHIFNNLPTKKDLRWYRKFRELMPNQGQ</sequence>
<comment type="caution">
    <text evidence="13">The sequence shown here is derived from an EMBL/GenBank/DDBJ whole genome shotgun (WGS) entry which is preliminary data.</text>
</comment>
<dbReference type="Pfam" id="PF10149">
    <property type="entry name" value="TM231"/>
    <property type="match status" value="1"/>
</dbReference>
<evidence type="ECO:0000256" key="4">
    <source>
        <dbReference type="ARBA" id="ARBA00022475"/>
    </source>
</evidence>
<dbReference type="AlphaFoldDB" id="A0AAD2D0U7"/>